<keyword evidence="15" id="KW-0628">Postsynaptic cell membrane</keyword>
<dbReference type="GO" id="GO:0034707">
    <property type="term" value="C:chloride channel complex"/>
    <property type="evidence" value="ECO:0007669"/>
    <property type="project" value="UniProtKB-KW"/>
</dbReference>
<evidence type="ECO:0000256" key="14">
    <source>
        <dbReference type="ARBA" id="ARBA00023214"/>
    </source>
</evidence>
<protein>
    <recommendedName>
        <fullName evidence="19">Gamma-aminobutyric acid receptor subunit beta</fullName>
    </recommendedName>
</protein>
<dbReference type="CDD" id="cd19049">
    <property type="entry name" value="LGIC_TM_anion"/>
    <property type="match status" value="1"/>
</dbReference>
<evidence type="ECO:0000259" key="22">
    <source>
        <dbReference type="Pfam" id="PF02932"/>
    </source>
</evidence>
<dbReference type="EnsemblMetazoa" id="CapteT114809">
    <property type="protein sequence ID" value="CapteP114809"/>
    <property type="gene ID" value="CapteG114809"/>
</dbReference>
<evidence type="ECO:0000256" key="7">
    <source>
        <dbReference type="ARBA" id="ARBA00023018"/>
    </source>
</evidence>
<feature type="domain" description="Neurotransmitter-gated ion-channel ligand-binding" evidence="21">
    <location>
        <begin position="1"/>
        <end position="185"/>
    </location>
</feature>
<dbReference type="InterPro" id="IPR036734">
    <property type="entry name" value="Neur_chan_lig-bd_sf"/>
</dbReference>
<dbReference type="GO" id="GO:0005230">
    <property type="term" value="F:extracellular ligand-gated monoatomic ion channel activity"/>
    <property type="evidence" value="ECO:0007669"/>
    <property type="project" value="InterPro"/>
</dbReference>
<dbReference type="PRINTS" id="PR00253">
    <property type="entry name" value="GABAARECEPTR"/>
</dbReference>
<keyword evidence="17 20" id="KW-0407">Ion channel</keyword>
<evidence type="ECO:0000256" key="2">
    <source>
        <dbReference type="ARBA" id="ARBA00022448"/>
    </source>
</evidence>
<dbReference type="GO" id="GO:0005254">
    <property type="term" value="F:chloride channel activity"/>
    <property type="evidence" value="ECO:0007669"/>
    <property type="project" value="UniProtKB-KW"/>
</dbReference>
<evidence type="ECO:0000256" key="9">
    <source>
        <dbReference type="ARBA" id="ARBA00023136"/>
    </source>
</evidence>
<dbReference type="NCBIfam" id="TIGR00860">
    <property type="entry name" value="LIC"/>
    <property type="match status" value="1"/>
</dbReference>
<proteinExistence type="inferred from homology"/>
<evidence type="ECO:0000256" key="17">
    <source>
        <dbReference type="ARBA" id="ARBA00023303"/>
    </source>
</evidence>
<reference evidence="25" key="1">
    <citation type="submission" date="2012-12" db="EMBL/GenBank/DDBJ databases">
        <authorList>
            <person name="Hellsten U."/>
            <person name="Grimwood J."/>
            <person name="Chapman J.A."/>
            <person name="Shapiro H."/>
            <person name="Aerts A."/>
            <person name="Otillar R.P."/>
            <person name="Terry A.Y."/>
            <person name="Boore J.L."/>
            <person name="Simakov O."/>
            <person name="Marletaz F."/>
            <person name="Cho S.-J."/>
            <person name="Edsinger-Gonzales E."/>
            <person name="Havlak P."/>
            <person name="Kuo D.-H."/>
            <person name="Larsson T."/>
            <person name="Lv J."/>
            <person name="Arendt D."/>
            <person name="Savage R."/>
            <person name="Osoegawa K."/>
            <person name="de Jong P."/>
            <person name="Lindberg D.R."/>
            <person name="Seaver E.C."/>
            <person name="Weisblat D.A."/>
            <person name="Putnam N.H."/>
            <person name="Grigoriev I.V."/>
            <person name="Rokhsar D.S."/>
        </authorList>
    </citation>
    <scope>NUCLEOTIDE SEQUENCE</scope>
    <source>
        <strain evidence="25">I ESC-2004</strain>
    </source>
</reference>
<comment type="subcellular location">
    <subcellularLocation>
        <location evidence="18">Postsynaptic cell membrane</location>
        <topology evidence="18">Multi-pass membrane protein</topology>
    </subcellularLocation>
</comment>
<feature type="transmembrane region" description="Helical" evidence="20">
    <location>
        <begin position="186"/>
        <end position="210"/>
    </location>
</feature>
<dbReference type="CDD" id="cd18991">
    <property type="entry name" value="LGIC_ECD_GlyR"/>
    <property type="match status" value="1"/>
</dbReference>
<evidence type="ECO:0000313" key="25">
    <source>
        <dbReference type="Proteomes" id="UP000014760"/>
    </source>
</evidence>
<dbReference type="InterPro" id="IPR036719">
    <property type="entry name" value="Neuro-gated_channel_TM_sf"/>
</dbReference>
<dbReference type="InterPro" id="IPR006029">
    <property type="entry name" value="Neurotrans-gated_channel_TM"/>
</dbReference>
<evidence type="ECO:0000256" key="16">
    <source>
        <dbReference type="ARBA" id="ARBA00023286"/>
    </source>
</evidence>
<dbReference type="STRING" id="283909.R7VBV4"/>
<dbReference type="OMA" id="KHRAPKF"/>
<keyword evidence="2 20" id="KW-0813">Transport</keyword>
<dbReference type="Pfam" id="PF02932">
    <property type="entry name" value="Neur_chan_memb"/>
    <property type="match status" value="1"/>
</dbReference>
<dbReference type="OrthoDB" id="407674at2759"/>
<dbReference type="InterPro" id="IPR006028">
    <property type="entry name" value="GABAA/Glycine_rcpt"/>
</dbReference>
<keyword evidence="13" id="KW-0325">Glycoprotein</keyword>
<evidence type="ECO:0000256" key="8">
    <source>
        <dbReference type="ARBA" id="ARBA00023065"/>
    </source>
</evidence>
<dbReference type="PANTHER" id="PTHR18945">
    <property type="entry name" value="NEUROTRANSMITTER GATED ION CHANNEL"/>
    <property type="match status" value="1"/>
</dbReference>
<evidence type="ECO:0000256" key="5">
    <source>
        <dbReference type="ARBA" id="ARBA00022729"/>
    </source>
</evidence>
<dbReference type="EMBL" id="KB293367">
    <property type="protein sequence ID" value="ELU16042.1"/>
    <property type="molecule type" value="Genomic_DNA"/>
</dbReference>
<reference evidence="23 25" key="2">
    <citation type="journal article" date="2013" name="Nature">
        <title>Insights into bilaterian evolution from three spiralian genomes.</title>
        <authorList>
            <person name="Simakov O."/>
            <person name="Marletaz F."/>
            <person name="Cho S.J."/>
            <person name="Edsinger-Gonzales E."/>
            <person name="Havlak P."/>
            <person name="Hellsten U."/>
            <person name="Kuo D.H."/>
            <person name="Larsson T."/>
            <person name="Lv J."/>
            <person name="Arendt D."/>
            <person name="Savage R."/>
            <person name="Osoegawa K."/>
            <person name="de Jong P."/>
            <person name="Grimwood J."/>
            <person name="Chapman J.A."/>
            <person name="Shapiro H."/>
            <person name="Aerts A."/>
            <person name="Otillar R.P."/>
            <person name="Terry A.Y."/>
            <person name="Boore J.L."/>
            <person name="Grigoriev I.V."/>
            <person name="Lindberg D.R."/>
            <person name="Seaver E.C."/>
            <person name="Weisblat D.A."/>
            <person name="Putnam N.H."/>
            <person name="Rokhsar D.S."/>
        </authorList>
    </citation>
    <scope>NUCLEOTIDE SEQUENCE</scope>
    <source>
        <strain evidence="23 25">I ESC-2004</strain>
    </source>
</reference>
<evidence type="ECO:0000256" key="3">
    <source>
        <dbReference type="ARBA" id="ARBA00022475"/>
    </source>
</evidence>
<dbReference type="HOGENOM" id="CLU_010920_3_1_1"/>
<feature type="non-terminal residue" evidence="23">
    <location>
        <position position="1"/>
    </location>
</feature>
<dbReference type="SUPFAM" id="SSF63712">
    <property type="entry name" value="Nicotinic receptor ligand binding domain-like"/>
    <property type="match status" value="1"/>
</dbReference>
<dbReference type="FunFam" id="2.70.170.10:FF:000021">
    <property type="entry name" value="Gamma-aminobutyric acid receptor isoform 3b"/>
    <property type="match status" value="1"/>
</dbReference>
<dbReference type="Proteomes" id="UP000014760">
    <property type="component" value="Unassembled WGS sequence"/>
</dbReference>
<evidence type="ECO:0000256" key="11">
    <source>
        <dbReference type="ARBA" id="ARBA00023170"/>
    </source>
</evidence>
<dbReference type="SUPFAM" id="SSF90112">
    <property type="entry name" value="Neurotransmitter-gated ion-channel transmembrane pore"/>
    <property type="match status" value="1"/>
</dbReference>
<dbReference type="InterPro" id="IPR006201">
    <property type="entry name" value="Neur_channel"/>
</dbReference>
<keyword evidence="10" id="KW-1015">Disulfide bond</keyword>
<keyword evidence="7" id="KW-0770">Synapse</keyword>
<dbReference type="Gene3D" id="1.20.58.390">
    <property type="entry name" value="Neurotransmitter-gated ion-channel transmembrane domain"/>
    <property type="match status" value="1"/>
</dbReference>
<evidence type="ECO:0000313" key="24">
    <source>
        <dbReference type="EnsemblMetazoa" id="CapteP114809"/>
    </source>
</evidence>
<evidence type="ECO:0000256" key="1">
    <source>
        <dbReference type="ARBA" id="ARBA00010180"/>
    </source>
</evidence>
<dbReference type="EMBL" id="AMQN01004367">
    <property type="status" value="NOT_ANNOTATED_CDS"/>
    <property type="molecule type" value="Genomic_DNA"/>
</dbReference>
<keyword evidence="25" id="KW-1185">Reference proteome</keyword>
<evidence type="ECO:0000259" key="21">
    <source>
        <dbReference type="Pfam" id="PF02931"/>
    </source>
</evidence>
<evidence type="ECO:0000256" key="18">
    <source>
        <dbReference type="ARBA" id="ARBA00034104"/>
    </source>
</evidence>
<keyword evidence="3" id="KW-1003">Cell membrane</keyword>
<keyword evidence="12" id="KW-0869">Chloride channel</keyword>
<accession>R7VBV4</accession>
<dbReference type="Pfam" id="PF02931">
    <property type="entry name" value="Neur_chan_LBD"/>
    <property type="match status" value="1"/>
</dbReference>
<keyword evidence="4 20" id="KW-0812">Transmembrane</keyword>
<keyword evidence="5" id="KW-0732">Signal</keyword>
<sequence>PTIVQLGIYINSFYAISEQTMDFSLNLYLRQQWRDNRLQYDKKDNNGQDKLKLGDGMWDRLWTPDVFFRNEKKAAFHVVTTPNRLLNLHSNGTVWYVSKITATLSCPMRLHKYPLDTQDCPMMFESFGYTMEHIIYKWLPSPVQREKGLELPQFRLVDHSLNDCSQNYTTGAYPCLEVRFILKRDIGYYMIQLYVPTVLIVILSWVAFWISIDAIPARVTIGLLTVLTMTTQSTGARTQLPRVSYIKAIDVWMVVCLIFVFASLLEFAVVNVFSRKEIRQTRRSSFRKRTMPRDEEIALEQVSISCDCHRLLTSQN</sequence>
<gene>
    <name evidence="23" type="ORF">CAPTEDRAFT_114809</name>
</gene>
<evidence type="ECO:0000313" key="23">
    <source>
        <dbReference type="EMBL" id="ELU16042.1"/>
    </source>
</evidence>
<feature type="domain" description="Neurotransmitter-gated ion-channel transmembrane" evidence="22">
    <location>
        <begin position="193"/>
        <end position="288"/>
    </location>
</feature>
<dbReference type="InterPro" id="IPR018000">
    <property type="entry name" value="Neurotransmitter_ion_chnl_CS"/>
</dbReference>
<keyword evidence="6 20" id="KW-1133">Transmembrane helix</keyword>
<evidence type="ECO:0000256" key="10">
    <source>
        <dbReference type="ARBA" id="ARBA00023157"/>
    </source>
</evidence>
<keyword evidence="14" id="KW-0868">Chloride</keyword>
<feature type="transmembrane region" description="Helical" evidence="20">
    <location>
        <begin position="251"/>
        <end position="273"/>
    </location>
</feature>
<evidence type="ECO:0000256" key="19">
    <source>
        <dbReference type="ARBA" id="ARBA00071250"/>
    </source>
</evidence>
<keyword evidence="16" id="KW-1071">Ligand-gated ion channel</keyword>
<dbReference type="Gene3D" id="2.70.170.10">
    <property type="entry name" value="Neurotransmitter-gated ion-channel ligand-binding domain"/>
    <property type="match status" value="1"/>
</dbReference>
<evidence type="ECO:0000256" key="6">
    <source>
        <dbReference type="ARBA" id="ARBA00022989"/>
    </source>
</evidence>
<reference evidence="24" key="3">
    <citation type="submission" date="2015-06" db="UniProtKB">
        <authorList>
            <consortium name="EnsemblMetazoa"/>
        </authorList>
    </citation>
    <scope>IDENTIFICATION</scope>
</reference>
<dbReference type="InterPro" id="IPR038050">
    <property type="entry name" value="Neuro_actylchol_rec"/>
</dbReference>
<dbReference type="FunFam" id="1.20.58.390:FF:000067">
    <property type="entry name" value="Glycine receptor subunit alpha-2"/>
    <property type="match status" value="1"/>
</dbReference>
<comment type="caution">
    <text evidence="20">Lacks conserved residue(s) required for the propagation of feature annotation.</text>
</comment>
<keyword evidence="11" id="KW-0675">Receptor</keyword>
<evidence type="ECO:0000256" key="20">
    <source>
        <dbReference type="RuleBase" id="RU000687"/>
    </source>
</evidence>
<comment type="similarity">
    <text evidence="1">Belongs to the ligand-gated ion channel (TC 1.A.9) family. Gamma-aminobutyric acid receptor (TC 1.A.9.5) subfamily.</text>
</comment>
<keyword evidence="9 20" id="KW-0472">Membrane</keyword>
<evidence type="ECO:0000256" key="15">
    <source>
        <dbReference type="ARBA" id="ARBA00023257"/>
    </source>
</evidence>
<keyword evidence="8 20" id="KW-0406">Ion transport</keyword>
<dbReference type="AlphaFoldDB" id="R7VBV4"/>
<dbReference type="PRINTS" id="PR00252">
    <property type="entry name" value="NRIONCHANNEL"/>
</dbReference>
<organism evidence="23">
    <name type="scientific">Capitella teleta</name>
    <name type="common">Polychaete worm</name>
    <dbReference type="NCBI Taxonomy" id="283909"/>
    <lineage>
        <taxon>Eukaryota</taxon>
        <taxon>Metazoa</taxon>
        <taxon>Spiralia</taxon>
        <taxon>Lophotrochozoa</taxon>
        <taxon>Annelida</taxon>
        <taxon>Polychaeta</taxon>
        <taxon>Sedentaria</taxon>
        <taxon>Scolecida</taxon>
        <taxon>Capitellidae</taxon>
        <taxon>Capitella</taxon>
    </lineage>
</organism>
<dbReference type="PROSITE" id="PS00236">
    <property type="entry name" value="NEUROTR_ION_CHANNEL"/>
    <property type="match status" value="1"/>
</dbReference>
<evidence type="ECO:0000256" key="12">
    <source>
        <dbReference type="ARBA" id="ARBA00023173"/>
    </source>
</evidence>
<dbReference type="GO" id="GO:0004888">
    <property type="term" value="F:transmembrane signaling receptor activity"/>
    <property type="evidence" value="ECO:0007669"/>
    <property type="project" value="InterPro"/>
</dbReference>
<name>R7VBV4_CAPTE</name>
<evidence type="ECO:0000256" key="13">
    <source>
        <dbReference type="ARBA" id="ARBA00023180"/>
    </source>
</evidence>
<evidence type="ECO:0000256" key="4">
    <source>
        <dbReference type="ARBA" id="ARBA00022692"/>
    </source>
</evidence>
<dbReference type="GO" id="GO:0045211">
    <property type="term" value="C:postsynaptic membrane"/>
    <property type="evidence" value="ECO:0007669"/>
    <property type="project" value="UniProtKB-SubCell"/>
</dbReference>
<dbReference type="InterPro" id="IPR006202">
    <property type="entry name" value="Neur_chan_lig-bd"/>
</dbReference>